<feature type="domain" description="HTH cro/C1-type" evidence="2">
    <location>
        <begin position="6"/>
        <end position="61"/>
    </location>
</feature>
<proteinExistence type="predicted"/>
<dbReference type="RefSeq" id="WP_174495974.1">
    <property type="nucleotide sequence ID" value="NZ_CADDWK010000005.1"/>
</dbReference>
<dbReference type="Gene3D" id="1.10.260.40">
    <property type="entry name" value="lambda repressor-like DNA-binding domains"/>
    <property type="match status" value="1"/>
</dbReference>
<dbReference type="SUPFAM" id="SSF47413">
    <property type="entry name" value="lambda repressor-like DNA-binding domains"/>
    <property type="match status" value="1"/>
</dbReference>
<dbReference type="InterPro" id="IPR050807">
    <property type="entry name" value="TransReg_Diox_bact_type"/>
</dbReference>
<dbReference type="Pfam" id="PF01381">
    <property type="entry name" value="HTH_3"/>
    <property type="match status" value="1"/>
</dbReference>
<dbReference type="InterPro" id="IPR010981">
    <property type="entry name" value="SinR/SinI_dimer_dom"/>
</dbReference>
<dbReference type="PROSITE" id="PS51500">
    <property type="entry name" value="SIN"/>
    <property type="match status" value="1"/>
</dbReference>
<dbReference type="PANTHER" id="PTHR46797:SF13">
    <property type="entry name" value="HTH-TYPE TRANSCRIPTIONAL REGULATOR SINR"/>
    <property type="match status" value="1"/>
</dbReference>
<dbReference type="GO" id="GO:0046983">
    <property type="term" value="F:protein dimerization activity"/>
    <property type="evidence" value="ECO:0007669"/>
    <property type="project" value="InterPro"/>
</dbReference>
<dbReference type="GO" id="GO:0003700">
    <property type="term" value="F:DNA-binding transcription factor activity"/>
    <property type="evidence" value="ECO:0007669"/>
    <property type="project" value="TreeGrafter"/>
</dbReference>
<name>A0A841Q5K5_9BACI</name>
<evidence type="ECO:0000313" key="4">
    <source>
        <dbReference type="EMBL" id="MBB6453680.1"/>
    </source>
</evidence>
<organism evidence="4 5">
    <name type="scientific">Salirhabdus euzebyi</name>
    <dbReference type="NCBI Taxonomy" id="394506"/>
    <lineage>
        <taxon>Bacteria</taxon>
        <taxon>Bacillati</taxon>
        <taxon>Bacillota</taxon>
        <taxon>Bacilli</taxon>
        <taxon>Bacillales</taxon>
        <taxon>Bacillaceae</taxon>
        <taxon>Salirhabdus</taxon>
    </lineage>
</organism>
<evidence type="ECO:0000259" key="3">
    <source>
        <dbReference type="PROSITE" id="PS51500"/>
    </source>
</evidence>
<comment type="caution">
    <text evidence="4">The sequence shown here is derived from an EMBL/GenBank/DDBJ whole genome shotgun (WGS) entry which is preliminary data.</text>
</comment>
<sequence length="111" mass="12736">MIGHRIKKYREQKRMSVSELATEADVAKSYISSLERNLQSNPSIQVIEKVSQVLGVSVDTILHGESSNLQDESLDTEWLELVNEVRNSGISKEEFRHFIEFSKWKVNNDKG</sequence>
<dbReference type="GO" id="GO:0003677">
    <property type="term" value="F:DNA binding"/>
    <property type="evidence" value="ECO:0007669"/>
    <property type="project" value="UniProtKB-KW"/>
</dbReference>
<gene>
    <name evidence="4" type="ORF">HNQ94_002129</name>
</gene>
<accession>A0A841Q5K5</accession>
<dbReference type="InterPro" id="IPR010982">
    <property type="entry name" value="Lambda_DNA-bd_dom_sf"/>
</dbReference>
<reference evidence="4 5" key="1">
    <citation type="submission" date="2020-08" db="EMBL/GenBank/DDBJ databases">
        <title>Genomic Encyclopedia of Type Strains, Phase IV (KMG-IV): sequencing the most valuable type-strain genomes for metagenomic binning, comparative biology and taxonomic classification.</title>
        <authorList>
            <person name="Goeker M."/>
        </authorList>
    </citation>
    <scope>NUCLEOTIDE SEQUENCE [LARGE SCALE GENOMIC DNA]</scope>
    <source>
        <strain evidence="4 5">DSM 19612</strain>
    </source>
</reference>
<evidence type="ECO:0000313" key="5">
    <source>
        <dbReference type="Proteomes" id="UP000581688"/>
    </source>
</evidence>
<dbReference type="GO" id="GO:0005829">
    <property type="term" value="C:cytosol"/>
    <property type="evidence" value="ECO:0007669"/>
    <property type="project" value="TreeGrafter"/>
</dbReference>
<dbReference type="Proteomes" id="UP000581688">
    <property type="component" value="Unassembled WGS sequence"/>
</dbReference>
<dbReference type="CDD" id="cd00093">
    <property type="entry name" value="HTH_XRE"/>
    <property type="match status" value="1"/>
</dbReference>
<dbReference type="Pfam" id="PF08671">
    <property type="entry name" value="SinI"/>
    <property type="match status" value="1"/>
</dbReference>
<dbReference type="InterPro" id="IPR036281">
    <property type="entry name" value="SinR/SinI_dimer_dom_sf"/>
</dbReference>
<dbReference type="InterPro" id="IPR001387">
    <property type="entry name" value="Cro/C1-type_HTH"/>
</dbReference>
<evidence type="ECO:0000259" key="2">
    <source>
        <dbReference type="PROSITE" id="PS50943"/>
    </source>
</evidence>
<evidence type="ECO:0000256" key="1">
    <source>
        <dbReference type="ARBA" id="ARBA00023125"/>
    </source>
</evidence>
<keyword evidence="5" id="KW-1185">Reference proteome</keyword>
<dbReference type="SUPFAM" id="SSF47406">
    <property type="entry name" value="SinR repressor dimerisation domain-like"/>
    <property type="match status" value="1"/>
</dbReference>
<protein>
    <submittedName>
        <fullName evidence="4">XRE family transcriptional regulator of biofilm formation</fullName>
    </submittedName>
</protein>
<dbReference type="EMBL" id="JACHGH010000005">
    <property type="protein sequence ID" value="MBB6453680.1"/>
    <property type="molecule type" value="Genomic_DNA"/>
</dbReference>
<dbReference type="PANTHER" id="PTHR46797">
    <property type="entry name" value="HTH-TYPE TRANSCRIPTIONAL REGULATOR"/>
    <property type="match status" value="1"/>
</dbReference>
<keyword evidence="1" id="KW-0238">DNA-binding</keyword>
<feature type="domain" description="Sin" evidence="3">
    <location>
        <begin position="65"/>
        <end position="103"/>
    </location>
</feature>
<dbReference type="SMART" id="SM00530">
    <property type="entry name" value="HTH_XRE"/>
    <property type="match status" value="1"/>
</dbReference>
<dbReference type="PROSITE" id="PS50943">
    <property type="entry name" value="HTH_CROC1"/>
    <property type="match status" value="1"/>
</dbReference>
<dbReference type="AlphaFoldDB" id="A0A841Q5K5"/>